<evidence type="ECO:0000313" key="5">
    <source>
        <dbReference type="Proteomes" id="UP000078544"/>
    </source>
</evidence>
<reference evidence="4 5" key="1">
    <citation type="journal article" date="2016" name="Genome Biol. Evol.">
        <title>Divergent and convergent evolution of fungal pathogenicity.</title>
        <authorList>
            <person name="Shang Y."/>
            <person name="Xiao G."/>
            <person name="Zheng P."/>
            <person name="Cen K."/>
            <person name="Zhan S."/>
            <person name="Wang C."/>
        </authorList>
    </citation>
    <scope>NUCLEOTIDE SEQUENCE [LARGE SCALE GENOMIC DNA]</scope>
    <source>
        <strain evidence="4 5">RCEF 2490</strain>
    </source>
</reference>
<name>A0A166U5R6_9HYPO</name>
<dbReference type="PANTHER" id="PTHR43329">
    <property type="entry name" value="EPOXIDE HYDROLASE"/>
    <property type="match status" value="1"/>
</dbReference>
<dbReference type="Proteomes" id="UP000078544">
    <property type="component" value="Unassembled WGS sequence"/>
</dbReference>
<evidence type="ECO:0000313" key="4">
    <source>
        <dbReference type="EMBL" id="OAA32093.1"/>
    </source>
</evidence>
<dbReference type="PRINTS" id="PR00412">
    <property type="entry name" value="EPOXHYDRLASE"/>
</dbReference>
<evidence type="ECO:0000256" key="2">
    <source>
        <dbReference type="ARBA" id="ARBA00038334"/>
    </source>
</evidence>
<evidence type="ECO:0000259" key="3">
    <source>
        <dbReference type="Pfam" id="PF00561"/>
    </source>
</evidence>
<keyword evidence="5" id="KW-1185">Reference proteome</keyword>
<dbReference type="AlphaFoldDB" id="A0A166U5R6"/>
<dbReference type="InterPro" id="IPR000073">
    <property type="entry name" value="AB_hydrolase_1"/>
</dbReference>
<feature type="domain" description="AB hydrolase-1" evidence="3">
    <location>
        <begin position="33"/>
        <end position="144"/>
    </location>
</feature>
<dbReference type="InterPro" id="IPR000639">
    <property type="entry name" value="Epox_hydrolase-like"/>
</dbReference>
<dbReference type="Gene3D" id="3.40.50.1820">
    <property type="entry name" value="alpha/beta hydrolase"/>
    <property type="match status" value="1"/>
</dbReference>
<dbReference type="InterPro" id="IPR029058">
    <property type="entry name" value="AB_hydrolase_fold"/>
</dbReference>
<protein>
    <submittedName>
        <fullName evidence="4">Epoxide hydrolase-like protein</fullName>
    </submittedName>
</protein>
<accession>A0A166U5R6</accession>
<sequence length="332" mass="36846">MASVAFPHLAKRAVLSDGTTYGYATVPSAPGKPSFLLLHGYPSSSFDWRLQMKPLAKAGYGIINPDLLGYGDSDKPTDLAAYRMKIMSGHMIEIMDRESVKRAIVIAHDWGVCLASKLASYYPARLSGFATIAVSYMPPGMMFDVDAMIEHTRSIHGRETIGYWKWYITDDAVTANDSNPASAFNLLYAHDPSLWLDHFAPLGKAEAFVSTGQITPLPTWYSLADYTTRDRIFAKAGYAGPLSWYRAAVRGVNIADEELVRDEQKLLRMPCLFIAAEKDHVCVAESQIAACKQLCPNARIERLDCGHWVQLEEPEKFHGLLLDFAEQITSGD</sequence>
<organism evidence="4 5">
    <name type="scientific">Moelleriella libera RCEF 2490</name>
    <dbReference type="NCBI Taxonomy" id="1081109"/>
    <lineage>
        <taxon>Eukaryota</taxon>
        <taxon>Fungi</taxon>
        <taxon>Dikarya</taxon>
        <taxon>Ascomycota</taxon>
        <taxon>Pezizomycotina</taxon>
        <taxon>Sordariomycetes</taxon>
        <taxon>Hypocreomycetidae</taxon>
        <taxon>Hypocreales</taxon>
        <taxon>Clavicipitaceae</taxon>
        <taxon>Moelleriella</taxon>
    </lineage>
</organism>
<dbReference type="Pfam" id="PF00561">
    <property type="entry name" value="Abhydrolase_1"/>
    <property type="match status" value="2"/>
</dbReference>
<dbReference type="STRING" id="1081109.A0A166U5R6"/>
<keyword evidence="1 4" id="KW-0378">Hydrolase</keyword>
<dbReference type="OrthoDB" id="284184at2759"/>
<proteinExistence type="inferred from homology"/>
<dbReference type="SUPFAM" id="SSF53474">
    <property type="entry name" value="alpha/beta-Hydrolases"/>
    <property type="match status" value="1"/>
</dbReference>
<comment type="caution">
    <text evidence="4">The sequence shown here is derived from an EMBL/GenBank/DDBJ whole genome shotgun (WGS) entry which is preliminary data.</text>
</comment>
<evidence type="ECO:0000256" key="1">
    <source>
        <dbReference type="ARBA" id="ARBA00022801"/>
    </source>
</evidence>
<dbReference type="GO" id="GO:0016787">
    <property type="term" value="F:hydrolase activity"/>
    <property type="evidence" value="ECO:0007669"/>
    <property type="project" value="UniProtKB-KW"/>
</dbReference>
<comment type="similarity">
    <text evidence="2">Belongs to the AB hydrolase superfamily. Epoxide hydrolase family.</text>
</comment>
<feature type="domain" description="AB hydrolase-1" evidence="3">
    <location>
        <begin position="236"/>
        <end position="314"/>
    </location>
</feature>
<gene>
    <name evidence="4" type="ORF">AAL_01425</name>
</gene>
<dbReference type="EMBL" id="AZGY01000002">
    <property type="protein sequence ID" value="OAA32093.1"/>
    <property type="molecule type" value="Genomic_DNA"/>
</dbReference>